<evidence type="ECO:0000256" key="8">
    <source>
        <dbReference type="ARBA" id="ARBA00022741"/>
    </source>
</evidence>
<dbReference type="InterPro" id="IPR009030">
    <property type="entry name" value="Growth_fac_rcpt_cys_sf"/>
</dbReference>
<keyword evidence="6" id="KW-0732">Signal</keyword>
<dbReference type="InterPro" id="IPR000152">
    <property type="entry name" value="EGF-type_Asp/Asn_hydroxyl_site"/>
</dbReference>
<evidence type="ECO:0000256" key="4">
    <source>
        <dbReference type="ARBA" id="ARBA00022679"/>
    </source>
</evidence>
<keyword evidence="9" id="KW-0418">Kinase</keyword>
<dbReference type="Gene3D" id="2.10.25.10">
    <property type="entry name" value="Laminin"/>
    <property type="match status" value="1"/>
</dbReference>
<dbReference type="PANTHER" id="PTHR27005:SF214">
    <property type="entry name" value="OS08G0501600 PROTEIN"/>
    <property type="match status" value="1"/>
</dbReference>
<dbReference type="GO" id="GO:0005509">
    <property type="term" value="F:calcium ion binding"/>
    <property type="evidence" value="ECO:0007669"/>
    <property type="project" value="InterPro"/>
</dbReference>
<comment type="subcellular location">
    <subcellularLocation>
        <location evidence="1">Membrane</location>
        <topology evidence="1">Single-pass type I membrane protein</topology>
    </subcellularLocation>
</comment>
<evidence type="ECO:0000256" key="13">
    <source>
        <dbReference type="ARBA" id="ARBA00023157"/>
    </source>
</evidence>
<keyword evidence="8 16" id="KW-0547">Nucleotide-binding</keyword>
<comment type="caution">
    <text evidence="20">The sequence shown here is derived from an EMBL/GenBank/DDBJ whole genome shotgun (WGS) entry which is preliminary data.</text>
</comment>
<dbReference type="PANTHER" id="PTHR27005">
    <property type="entry name" value="WALL-ASSOCIATED RECEPTOR KINASE-LIKE 21"/>
    <property type="match status" value="1"/>
</dbReference>
<dbReference type="InterPro" id="IPR018097">
    <property type="entry name" value="EGF_Ca-bd_CS"/>
</dbReference>
<keyword evidence="2" id="KW-0723">Serine/threonine-protein kinase</keyword>
<dbReference type="PROSITE" id="PS00108">
    <property type="entry name" value="PROTEIN_KINASE_ST"/>
    <property type="match status" value="2"/>
</dbReference>
<dbReference type="Proteomes" id="UP000636709">
    <property type="component" value="Unassembled WGS sequence"/>
</dbReference>
<dbReference type="EMBL" id="JACEFO010002615">
    <property type="protein sequence ID" value="KAF8654528.1"/>
    <property type="molecule type" value="Genomic_DNA"/>
</dbReference>
<evidence type="ECO:0000256" key="17">
    <source>
        <dbReference type="SAM" id="Phobius"/>
    </source>
</evidence>
<keyword evidence="10 16" id="KW-0067">ATP-binding</keyword>
<dbReference type="SMART" id="SM00179">
    <property type="entry name" value="EGF_CA"/>
    <property type="match status" value="1"/>
</dbReference>
<dbReference type="GO" id="GO:0005886">
    <property type="term" value="C:plasma membrane"/>
    <property type="evidence" value="ECO:0007669"/>
    <property type="project" value="TreeGrafter"/>
</dbReference>
<dbReference type="PROSITE" id="PS00107">
    <property type="entry name" value="PROTEIN_KINASE_ATP"/>
    <property type="match status" value="1"/>
</dbReference>
<dbReference type="InterPro" id="IPR011009">
    <property type="entry name" value="Kinase-like_dom_sf"/>
</dbReference>
<evidence type="ECO:0000256" key="11">
    <source>
        <dbReference type="ARBA" id="ARBA00022989"/>
    </source>
</evidence>
<dbReference type="PROSITE" id="PS01187">
    <property type="entry name" value="EGF_CA"/>
    <property type="match status" value="1"/>
</dbReference>
<dbReference type="Pfam" id="PF00069">
    <property type="entry name" value="Pkinase"/>
    <property type="match status" value="1"/>
</dbReference>
<keyword evidence="3 15" id="KW-0245">EGF-like domain</keyword>
<dbReference type="CDD" id="cd00054">
    <property type="entry name" value="EGF_CA"/>
    <property type="match status" value="1"/>
</dbReference>
<dbReference type="Pfam" id="PF07714">
    <property type="entry name" value="PK_Tyr_Ser-Thr"/>
    <property type="match status" value="1"/>
</dbReference>
<protein>
    <submittedName>
        <fullName evidence="20">Uncharacterized protein</fullName>
    </submittedName>
</protein>
<evidence type="ECO:0000256" key="3">
    <source>
        <dbReference type="ARBA" id="ARBA00022536"/>
    </source>
</evidence>
<dbReference type="PROSITE" id="PS50011">
    <property type="entry name" value="PROTEIN_KINASE_DOM"/>
    <property type="match status" value="2"/>
</dbReference>
<evidence type="ECO:0000256" key="10">
    <source>
        <dbReference type="ARBA" id="ARBA00022840"/>
    </source>
</evidence>
<dbReference type="InterPro" id="IPR000742">
    <property type="entry name" value="EGF"/>
</dbReference>
<keyword evidence="7" id="KW-0677">Repeat</keyword>
<name>A0A835A7L2_9POAL</name>
<evidence type="ECO:0000256" key="12">
    <source>
        <dbReference type="ARBA" id="ARBA00023136"/>
    </source>
</evidence>
<dbReference type="AlphaFoldDB" id="A0A835A7L2"/>
<evidence type="ECO:0000256" key="2">
    <source>
        <dbReference type="ARBA" id="ARBA00022527"/>
    </source>
</evidence>
<dbReference type="SMART" id="SM00181">
    <property type="entry name" value="EGF"/>
    <property type="match status" value="3"/>
</dbReference>
<proteinExistence type="predicted"/>
<keyword evidence="14" id="KW-0325">Glycoprotein</keyword>
<dbReference type="InterPro" id="IPR017441">
    <property type="entry name" value="Protein_kinase_ATP_BS"/>
</dbReference>
<dbReference type="Gene3D" id="1.10.510.10">
    <property type="entry name" value="Transferase(Phosphotransferase) domain 1"/>
    <property type="match status" value="2"/>
</dbReference>
<evidence type="ECO:0000256" key="1">
    <source>
        <dbReference type="ARBA" id="ARBA00004479"/>
    </source>
</evidence>
<dbReference type="InterPro" id="IPR008271">
    <property type="entry name" value="Ser/Thr_kinase_AS"/>
</dbReference>
<evidence type="ECO:0000256" key="7">
    <source>
        <dbReference type="ARBA" id="ARBA00022737"/>
    </source>
</evidence>
<dbReference type="SUPFAM" id="SSF56112">
    <property type="entry name" value="Protein kinase-like (PK-like)"/>
    <property type="match status" value="2"/>
</dbReference>
<feature type="transmembrane region" description="Helical" evidence="17">
    <location>
        <begin position="310"/>
        <end position="337"/>
    </location>
</feature>
<dbReference type="InterPro" id="IPR001881">
    <property type="entry name" value="EGF-like_Ca-bd_dom"/>
</dbReference>
<dbReference type="PROSITE" id="PS00010">
    <property type="entry name" value="ASX_HYDROXYL"/>
    <property type="match status" value="1"/>
</dbReference>
<dbReference type="GO" id="GO:0030247">
    <property type="term" value="F:polysaccharide binding"/>
    <property type="evidence" value="ECO:0007669"/>
    <property type="project" value="InterPro"/>
</dbReference>
<dbReference type="InterPro" id="IPR025287">
    <property type="entry name" value="WAK_GUB"/>
</dbReference>
<keyword evidence="4" id="KW-0808">Transferase</keyword>
<reference evidence="20" key="1">
    <citation type="submission" date="2020-07" db="EMBL/GenBank/DDBJ databases">
        <title>Genome sequence and genetic diversity analysis of an under-domesticated orphan crop, white fonio (Digitaria exilis).</title>
        <authorList>
            <person name="Bennetzen J.L."/>
            <person name="Chen S."/>
            <person name="Ma X."/>
            <person name="Wang X."/>
            <person name="Yssel A.E.J."/>
            <person name="Chaluvadi S.R."/>
            <person name="Johnson M."/>
            <person name="Gangashetty P."/>
            <person name="Hamidou F."/>
            <person name="Sanogo M.D."/>
            <person name="Zwaenepoel A."/>
            <person name="Wallace J."/>
            <person name="Van De Peer Y."/>
            <person name="Van Deynze A."/>
        </authorList>
    </citation>
    <scope>NUCLEOTIDE SEQUENCE</scope>
    <source>
        <tissue evidence="20">Leaves</tissue>
    </source>
</reference>
<comment type="caution">
    <text evidence="15">Lacks conserved residue(s) required for the propagation of feature annotation.</text>
</comment>
<dbReference type="GO" id="GO:0007166">
    <property type="term" value="P:cell surface receptor signaling pathway"/>
    <property type="evidence" value="ECO:0007669"/>
    <property type="project" value="InterPro"/>
</dbReference>
<dbReference type="SUPFAM" id="SSF57184">
    <property type="entry name" value="Growth factor receptor domain"/>
    <property type="match status" value="1"/>
</dbReference>
<dbReference type="Gene3D" id="3.30.200.20">
    <property type="entry name" value="Phosphorylase Kinase, domain 1"/>
    <property type="match status" value="1"/>
</dbReference>
<feature type="domain" description="EGF-like" evidence="19">
    <location>
        <begin position="916"/>
        <end position="953"/>
    </location>
</feature>
<evidence type="ECO:0000256" key="5">
    <source>
        <dbReference type="ARBA" id="ARBA00022692"/>
    </source>
</evidence>
<dbReference type="GO" id="GO:0005524">
    <property type="term" value="F:ATP binding"/>
    <property type="evidence" value="ECO:0007669"/>
    <property type="project" value="UniProtKB-UniRule"/>
</dbReference>
<evidence type="ECO:0000256" key="14">
    <source>
        <dbReference type="ARBA" id="ARBA00023180"/>
    </source>
</evidence>
<evidence type="ECO:0000259" key="18">
    <source>
        <dbReference type="PROSITE" id="PS50011"/>
    </source>
</evidence>
<keyword evidence="12 17" id="KW-0472">Membrane</keyword>
<organism evidence="20 21">
    <name type="scientific">Digitaria exilis</name>
    <dbReference type="NCBI Taxonomy" id="1010633"/>
    <lineage>
        <taxon>Eukaryota</taxon>
        <taxon>Viridiplantae</taxon>
        <taxon>Streptophyta</taxon>
        <taxon>Embryophyta</taxon>
        <taxon>Tracheophyta</taxon>
        <taxon>Spermatophyta</taxon>
        <taxon>Magnoliopsida</taxon>
        <taxon>Liliopsida</taxon>
        <taxon>Poales</taxon>
        <taxon>Poaceae</taxon>
        <taxon>PACMAD clade</taxon>
        <taxon>Panicoideae</taxon>
        <taxon>Panicodae</taxon>
        <taxon>Paniceae</taxon>
        <taxon>Anthephorinae</taxon>
        <taxon>Digitaria</taxon>
    </lineage>
</organism>
<feature type="domain" description="Protein kinase" evidence="18">
    <location>
        <begin position="883"/>
        <end position="1167"/>
    </location>
</feature>
<dbReference type="InterPro" id="IPR049883">
    <property type="entry name" value="NOTCH1_EGF-like"/>
</dbReference>
<dbReference type="FunFam" id="3.30.200.20:FF:000043">
    <property type="entry name" value="Wall-associated receptor kinase 2"/>
    <property type="match status" value="1"/>
</dbReference>
<dbReference type="OrthoDB" id="4062651at2759"/>
<keyword evidence="13" id="KW-1015">Disulfide bond</keyword>
<gene>
    <name evidence="20" type="ORF">HU200_061719</name>
</gene>
<keyword evidence="5 17" id="KW-0812">Transmembrane</keyword>
<evidence type="ECO:0000256" key="16">
    <source>
        <dbReference type="PROSITE-ProRule" id="PRU10141"/>
    </source>
</evidence>
<evidence type="ECO:0000256" key="15">
    <source>
        <dbReference type="PROSITE-ProRule" id="PRU00076"/>
    </source>
</evidence>
<feature type="domain" description="Protein kinase" evidence="18">
    <location>
        <begin position="387"/>
        <end position="655"/>
    </location>
</feature>
<keyword evidence="11 17" id="KW-1133">Transmembrane helix</keyword>
<dbReference type="PROSITE" id="PS50026">
    <property type="entry name" value="EGF_3"/>
    <property type="match status" value="1"/>
</dbReference>
<accession>A0A835A7L2</accession>
<dbReference type="FunFam" id="1.10.510.10:FF:000084">
    <property type="entry name" value="Wall-associated receptor kinase 2"/>
    <property type="match status" value="2"/>
</dbReference>
<dbReference type="SMART" id="SM00220">
    <property type="entry name" value="S_TKc"/>
    <property type="match status" value="2"/>
</dbReference>
<evidence type="ECO:0000313" key="21">
    <source>
        <dbReference type="Proteomes" id="UP000636709"/>
    </source>
</evidence>
<evidence type="ECO:0000313" key="20">
    <source>
        <dbReference type="EMBL" id="KAF8654528.1"/>
    </source>
</evidence>
<dbReference type="Pfam" id="PF13947">
    <property type="entry name" value="GUB_WAK_bind"/>
    <property type="match status" value="1"/>
</dbReference>
<dbReference type="Pfam" id="PF07645">
    <property type="entry name" value="EGF_CA"/>
    <property type="match status" value="1"/>
</dbReference>
<dbReference type="InterPro" id="IPR000719">
    <property type="entry name" value="Prot_kinase_dom"/>
</dbReference>
<dbReference type="InterPro" id="IPR045274">
    <property type="entry name" value="WAK-like"/>
</dbReference>
<keyword evidence="21" id="KW-1185">Reference proteome</keyword>
<evidence type="ECO:0000256" key="9">
    <source>
        <dbReference type="ARBA" id="ARBA00022777"/>
    </source>
</evidence>
<dbReference type="GO" id="GO:0004674">
    <property type="term" value="F:protein serine/threonine kinase activity"/>
    <property type="evidence" value="ECO:0007669"/>
    <property type="project" value="UniProtKB-KW"/>
</dbReference>
<evidence type="ECO:0000256" key="6">
    <source>
        <dbReference type="ARBA" id="ARBA00022729"/>
    </source>
</evidence>
<feature type="binding site" evidence="16">
    <location>
        <position position="415"/>
    </location>
    <ligand>
        <name>ATP</name>
        <dbReference type="ChEBI" id="CHEBI:30616"/>
    </ligand>
</feature>
<dbReference type="InterPro" id="IPR001245">
    <property type="entry name" value="Ser-Thr/Tyr_kinase_cat_dom"/>
</dbReference>
<evidence type="ECO:0000259" key="19">
    <source>
        <dbReference type="PROSITE" id="PS50026"/>
    </source>
</evidence>
<sequence length="1209" mass="131346">MITSLAAAAAIALPGCDSKCGGVDVPYPFGTRDGCHRPGFEVTCDQTHQPPKLFLGSGAGGPEVLDLSLRNSTVRVRSAVWSFAAGGAGTTTAAATIDVLPGNNLTHYVLSAARSGVALVGCGFHATVARRGGNAAAAFSSCAPSCPGAKRRELRHGPCDGAGCCVVPILASTVTSSFDVKFSWLEKNATDRPAWVVPGASVFVVETEWWHDRDNVVPVKLSLLNSGNATGFVIPAVLDWTLNKSSCAAAKRMADDFGCVSKNSECINSTSSAYGYVCRCNDGYNGNPYVLDGCQGSRRMHIAAGIKLNVYTGVFFAMGVGIGMFVLLMVLAAIFATKRLKVHKARKMREKFFKRNRGLLLRQLVDKDIAEKMIFSLEELEKATNKFDEARILGGGGHGTVYKGILSNQRVVAIKMSRFIVQRETDEFINEVAILSQINHRNVVKLFGCCLETEVPLLVYEFIPNGTLYAHLHVDNPQKPLPWKDRLRMAFEVASSLTYLHAAASTSVVHRDIKTSNILLDDRLTAKVSDFGASRGIAIDQSGVTTGIQGTFGYMDSEYYYTRRLTEKSDVYSYGVMLVELLTRKKPTVYISPDGVGLVAHFVTLLSQGKLSEILDEQVIEEGEEEGKQVAEIAAMCLKMQGEDRPTMRNLEMRLQGLQGLDINFSAVEEDQPPKLFLGDGATEVTDISISTGTVRIRSAYVNITGLVLPSGDTVAAGGLANRTVWTAGLRSGGPFFLAEEMNKLVVVACNVQVLLLGSGDDIVSACSALCPELITGGDNGTSPAHRYLYYNGGCSGVGCCQATVPLGYTSYPVEARKLDSTAAIRTNIFYVAERGVNFTIDTAMAEDSPPATLPAVLDWVIAGANSTCPADAPAPECRSSQSFCQDSTAEGHRGYICRCKDGYDGNPYITDGCLDINECLLPEIHLCYGGCKNTLGAYQCHCPEGFTGNASVLNGCKEVPLLVYEFISNGSLSRHLHTKGPSKLSWDDRLRIALEVARALAYLHSAASIPIFHRDIKSSNILLDDSFNAKVSDFGASRYISLNRTEVTVSIQGTMGYVDPTYYYTGKLTDKSDVFSFGVLLIELLTRKKPSVFTCNDGSLVAQFHLLLMEGNLVQIIDPQITEEDGRVHEVAELAARCTRLKRQERPTIRQVEMELESMQAHHTEARKFNQHHIVGQCVTTGTGFFREETSRQFSMEEEILLSARYPR</sequence>